<comment type="caution">
    <text evidence="7">The sequence shown here is derived from an EMBL/GenBank/DDBJ whole genome shotgun (WGS) entry which is preliminary data.</text>
</comment>
<gene>
    <name evidence="7" type="ORF">GTQ45_08900</name>
</gene>
<feature type="transmembrane region" description="Helical" evidence="5">
    <location>
        <begin position="104"/>
        <end position="124"/>
    </location>
</feature>
<dbReference type="PANTHER" id="PTHR37422:SF21">
    <property type="entry name" value="EXOQ-LIKE PROTEIN"/>
    <property type="match status" value="1"/>
</dbReference>
<keyword evidence="2 5" id="KW-0812">Transmembrane</keyword>
<dbReference type="Pfam" id="PF04932">
    <property type="entry name" value="Wzy_C"/>
    <property type="match status" value="1"/>
</dbReference>
<dbReference type="GeneID" id="300654554"/>
<dbReference type="Proteomes" id="UP000470384">
    <property type="component" value="Unassembled WGS sequence"/>
</dbReference>
<dbReference type="EMBL" id="WXYQ01000006">
    <property type="protein sequence ID" value="NBG95850.1"/>
    <property type="molecule type" value="Genomic_DNA"/>
</dbReference>
<dbReference type="InterPro" id="IPR007016">
    <property type="entry name" value="O-antigen_ligase-rel_domated"/>
</dbReference>
<keyword evidence="8" id="KW-1185">Reference proteome</keyword>
<protein>
    <recommendedName>
        <fullName evidence="6">O-antigen ligase-related domain-containing protein</fullName>
    </recommendedName>
</protein>
<evidence type="ECO:0000256" key="2">
    <source>
        <dbReference type="ARBA" id="ARBA00022692"/>
    </source>
</evidence>
<dbReference type="AlphaFoldDB" id="A0A845QCG0"/>
<evidence type="ECO:0000313" key="7">
    <source>
        <dbReference type="EMBL" id="NBG95850.1"/>
    </source>
</evidence>
<feature type="transmembrane region" description="Helical" evidence="5">
    <location>
        <begin position="53"/>
        <end position="69"/>
    </location>
</feature>
<evidence type="ECO:0000256" key="4">
    <source>
        <dbReference type="ARBA" id="ARBA00023136"/>
    </source>
</evidence>
<keyword evidence="3 5" id="KW-1133">Transmembrane helix</keyword>
<feature type="transmembrane region" description="Helical" evidence="5">
    <location>
        <begin position="202"/>
        <end position="219"/>
    </location>
</feature>
<feature type="transmembrane region" description="Helical" evidence="5">
    <location>
        <begin position="178"/>
        <end position="195"/>
    </location>
</feature>
<dbReference type="PANTHER" id="PTHR37422">
    <property type="entry name" value="TEICHURONIC ACID BIOSYNTHESIS PROTEIN TUAE"/>
    <property type="match status" value="1"/>
</dbReference>
<comment type="subcellular location">
    <subcellularLocation>
        <location evidence="1">Membrane</location>
        <topology evidence="1">Multi-pass membrane protein</topology>
    </subcellularLocation>
</comment>
<dbReference type="RefSeq" id="WP_160587732.1">
    <property type="nucleotide sequence ID" value="NZ_BMHN01000001.1"/>
</dbReference>
<evidence type="ECO:0000256" key="5">
    <source>
        <dbReference type="SAM" id="Phobius"/>
    </source>
</evidence>
<feature type="transmembrane region" description="Helical" evidence="5">
    <location>
        <begin position="331"/>
        <end position="356"/>
    </location>
</feature>
<accession>A0A845QCG0</accession>
<dbReference type="GO" id="GO:0016020">
    <property type="term" value="C:membrane"/>
    <property type="evidence" value="ECO:0007669"/>
    <property type="project" value="UniProtKB-SubCell"/>
</dbReference>
<name>A0A845QCG0_9HYPH</name>
<dbReference type="InterPro" id="IPR051533">
    <property type="entry name" value="WaaL-like"/>
</dbReference>
<sequence>MSMGIAASELPGHGPASQGWSQGIDIANTRFAAVLLFCVTAISHYVLREPAPYDLLLVATAGTLFLLGLRIPRGLAVPATGMILILCGYMIGGTQALYVDLSITFLQTSTYLTLTFIFFASVIAASPDRALGALWAGYLVAAVCTAGLGIGAYLNVIPGGDILLGAGRAKALFEDPNVYGPFLVAPVLYAFWRMSTGSMKSTLLFWGPVTVLLALGLFLSFSRGAWLHLLLSAAIFAILASLSPETRRQRARIAGIAVMLGVALFFAIGWAATIPEVRDLLEARLGLQSYDTREGGRFTGHANALRHALQHPFGIGPNNWGMIAGLDTHNIYLNVFVAGGFISIAGLLTALGATIIKGYRYALTGPRRGVFLVAYATFIGLFAESIIIDSNHWRHMYLLMGMIWGLMLAAPRVRHRAGSTHQKSRA</sequence>
<feature type="domain" description="O-antigen ligase-related" evidence="6">
    <location>
        <begin position="209"/>
        <end position="346"/>
    </location>
</feature>
<reference evidence="7 8" key="1">
    <citation type="journal article" date="2016" name="Int. J. Syst. Evol. Microbiol.">
        <title>Pyruvatibacter mobilis gen. nov., sp. nov., a marine bacterium from the culture broth of Picochlorum sp. 122.</title>
        <authorList>
            <person name="Wang G."/>
            <person name="Tang M."/>
            <person name="Wu H."/>
            <person name="Dai S."/>
            <person name="Li T."/>
            <person name="Chen C."/>
            <person name="He H."/>
            <person name="Fan J."/>
            <person name="Xiang W."/>
            <person name="Li X."/>
        </authorList>
    </citation>
    <scope>NUCLEOTIDE SEQUENCE [LARGE SCALE GENOMIC DNA]</scope>
    <source>
        <strain evidence="7 8">GYP-11</strain>
    </source>
</reference>
<evidence type="ECO:0000313" key="8">
    <source>
        <dbReference type="Proteomes" id="UP000470384"/>
    </source>
</evidence>
<feature type="transmembrane region" description="Helical" evidence="5">
    <location>
        <begin position="225"/>
        <end position="242"/>
    </location>
</feature>
<evidence type="ECO:0000256" key="1">
    <source>
        <dbReference type="ARBA" id="ARBA00004141"/>
    </source>
</evidence>
<feature type="transmembrane region" description="Helical" evidence="5">
    <location>
        <begin position="31"/>
        <end position="47"/>
    </location>
</feature>
<feature type="transmembrane region" description="Helical" evidence="5">
    <location>
        <begin position="76"/>
        <end position="98"/>
    </location>
</feature>
<evidence type="ECO:0000256" key="3">
    <source>
        <dbReference type="ARBA" id="ARBA00022989"/>
    </source>
</evidence>
<feature type="transmembrane region" description="Helical" evidence="5">
    <location>
        <begin position="136"/>
        <end position="158"/>
    </location>
</feature>
<feature type="transmembrane region" description="Helical" evidence="5">
    <location>
        <begin position="368"/>
        <end position="388"/>
    </location>
</feature>
<evidence type="ECO:0000259" key="6">
    <source>
        <dbReference type="Pfam" id="PF04932"/>
    </source>
</evidence>
<dbReference type="OrthoDB" id="9796592at2"/>
<feature type="transmembrane region" description="Helical" evidence="5">
    <location>
        <begin position="394"/>
        <end position="413"/>
    </location>
</feature>
<proteinExistence type="predicted"/>
<organism evidence="7 8">
    <name type="scientific">Pyruvatibacter mobilis</name>
    <dbReference type="NCBI Taxonomy" id="1712261"/>
    <lineage>
        <taxon>Bacteria</taxon>
        <taxon>Pseudomonadati</taxon>
        <taxon>Pseudomonadota</taxon>
        <taxon>Alphaproteobacteria</taxon>
        <taxon>Hyphomicrobiales</taxon>
        <taxon>Parvibaculaceae</taxon>
        <taxon>Pyruvatibacter</taxon>
    </lineage>
</organism>
<keyword evidence="4 5" id="KW-0472">Membrane</keyword>
<feature type="transmembrane region" description="Helical" evidence="5">
    <location>
        <begin position="254"/>
        <end position="272"/>
    </location>
</feature>